<dbReference type="PROSITE" id="PS50113">
    <property type="entry name" value="PAC"/>
    <property type="match status" value="1"/>
</dbReference>
<dbReference type="GO" id="GO:0004888">
    <property type="term" value="F:transmembrane signaling receptor activity"/>
    <property type="evidence" value="ECO:0007669"/>
    <property type="project" value="TreeGrafter"/>
</dbReference>
<sequence length="1066" mass="113946">MTTVRNVSIVQKLVLASVLFCLMTLALGAYALHRSDGARRLAIVTSEQAVARTQHLMAMKSPLAVSEVEERRLRHASDAASRVDLVKSLDSERGRYQLAAGRYEEALRAVQGPLSNRVTGLQQVSARYVSAVDDLQAALSTAEPARLPTLLDNLAAARVAADRAIDDVMTVETSNGGLDVGAITAYQNQSTLLMLSACIAISLVALKLALVMGRSLKVPLMRATALVESMAAGTLDQPITDRCDDENGALFKALEVARLQLRQRGDQLASTAADAARKLQGLDAASSSIMIVDTDRCIVHVNKAMQGLLSVAESDIRAQASDFSASAVVGTSIDALKGLEPIARSLIAARPVSQVLDITIGTRTMSLVATPISSTADAKMGYVIEWTDRTAALAEQARVAALSTTTSRIKQGLDVVETNVMIADADLTVVYINESIKAMLAGAERDIQKDVPAFNAAQVVGTSIDRFHKNPSRQRAMLSQLTTTFKTRLELGGRSFSLIVNPITDSSGTRLGFVVEWRDVTAELLQRQHDAENARRIEAISKAQAVIEFGMDGIIQGANDNFLNATGYTLAEIKGNHHSMFVDPVYRQSDEYKKFWEKLGRGEYEAAQYRRLGKNGREVWLQASYNPIFGPDGKPIKVVKYASDTTEHVLAAQALQQAVEHTQHVVDAARQGDLDARIPLEGKSGPVRNLCEGVNQLVESMGAVISEVGRVFGALAEGDLNQTIDADYQGAFQRIKEDCNRSVQQLAQSVHQIKTATGTINSASREIAAGNNDLSARTEQQAASLEEAASSMEELTSTVKQNAENAKQANQLAIGASDIASRGGAMVGRVVTTMGAINESSKKIVDIISVIDGIAFQTNILALNAAVEAARAGEHGRGFAVVASEVRSLAQRSASAAKEIKTLIGDSVEKVDNGSKLVEQAGRTMDEIVTSVKRVTDIMAEISAASQEQSQGIEQVNQTITQMDEVTQQNAALVEQASAAARSLELQADGLAKAVGRFRLSADPSDAAPVMEVVRPVAPGATRRPISKDMARSRPSSNRAVPIRAPKLVAAGGSGDAKSSDQWTEF</sequence>
<gene>
    <name evidence="9" type="ORF">SAMN04488068_0230</name>
</gene>
<feature type="region of interest" description="Disordered" evidence="5">
    <location>
        <begin position="1019"/>
        <end position="1066"/>
    </location>
</feature>
<dbReference type="InterPro" id="IPR051310">
    <property type="entry name" value="MCP_chemotaxis"/>
</dbReference>
<dbReference type="SUPFAM" id="SSF55785">
    <property type="entry name" value="PYP-like sensor domain (PAS domain)"/>
    <property type="match status" value="1"/>
</dbReference>
<organism evidence="9 10">
    <name type="scientific">Hydrocarboniphaga daqingensis</name>
    <dbReference type="NCBI Taxonomy" id="490188"/>
    <lineage>
        <taxon>Bacteria</taxon>
        <taxon>Pseudomonadati</taxon>
        <taxon>Pseudomonadota</taxon>
        <taxon>Gammaproteobacteria</taxon>
        <taxon>Nevskiales</taxon>
        <taxon>Nevskiaceae</taxon>
        <taxon>Hydrocarboniphaga</taxon>
    </lineage>
</organism>
<dbReference type="CDD" id="cd00130">
    <property type="entry name" value="PAS"/>
    <property type="match status" value="1"/>
</dbReference>
<feature type="domain" description="HAMP" evidence="8">
    <location>
        <begin position="653"/>
        <end position="706"/>
    </location>
</feature>
<evidence type="ECO:0000256" key="1">
    <source>
        <dbReference type="ARBA" id="ARBA00022481"/>
    </source>
</evidence>
<protein>
    <submittedName>
        <fullName evidence="9">Methyl-accepting chemotaxis protein</fullName>
    </submittedName>
</protein>
<dbReference type="Gene3D" id="3.30.450.20">
    <property type="entry name" value="PAS domain"/>
    <property type="match status" value="3"/>
</dbReference>
<dbReference type="PROSITE" id="PS50885">
    <property type="entry name" value="HAMP"/>
    <property type="match status" value="2"/>
</dbReference>
<dbReference type="AlphaFoldDB" id="A0A1M5JXE9"/>
<dbReference type="GO" id="GO:0006935">
    <property type="term" value="P:chemotaxis"/>
    <property type="evidence" value="ECO:0007669"/>
    <property type="project" value="TreeGrafter"/>
</dbReference>
<dbReference type="Pfam" id="PF13426">
    <property type="entry name" value="PAS_9"/>
    <property type="match status" value="1"/>
</dbReference>
<dbReference type="NCBIfam" id="TIGR00229">
    <property type="entry name" value="sensory_box"/>
    <property type="match status" value="1"/>
</dbReference>
<dbReference type="SMART" id="SM00304">
    <property type="entry name" value="HAMP"/>
    <property type="match status" value="2"/>
</dbReference>
<dbReference type="SMART" id="SM00091">
    <property type="entry name" value="PAS"/>
    <property type="match status" value="3"/>
</dbReference>
<keyword evidence="4" id="KW-0175">Coiled coil</keyword>
<dbReference type="Gene3D" id="1.10.287.950">
    <property type="entry name" value="Methyl-accepting chemotaxis protein"/>
    <property type="match status" value="1"/>
</dbReference>
<dbReference type="STRING" id="490188.SAMN04488068_0230"/>
<dbReference type="PROSITE" id="PS50111">
    <property type="entry name" value="CHEMOTAXIS_TRANSDUC_2"/>
    <property type="match status" value="1"/>
</dbReference>
<dbReference type="FunFam" id="1.10.287.950:FF:000002">
    <property type="entry name" value="Methyl-accepting chemotaxis protein"/>
    <property type="match status" value="1"/>
</dbReference>
<evidence type="ECO:0000259" key="8">
    <source>
        <dbReference type="PROSITE" id="PS50885"/>
    </source>
</evidence>
<dbReference type="Pfam" id="PF00015">
    <property type="entry name" value="MCPsignal"/>
    <property type="match status" value="1"/>
</dbReference>
<name>A0A1M5JXE9_9GAMM</name>
<feature type="coiled-coil region" evidence="4">
    <location>
        <begin position="775"/>
        <end position="812"/>
    </location>
</feature>
<evidence type="ECO:0000256" key="2">
    <source>
        <dbReference type="ARBA" id="ARBA00029447"/>
    </source>
</evidence>
<dbReference type="InterPro" id="IPR000700">
    <property type="entry name" value="PAS-assoc_C"/>
</dbReference>
<dbReference type="Pfam" id="PF18947">
    <property type="entry name" value="HAMP_2"/>
    <property type="match status" value="1"/>
</dbReference>
<feature type="domain" description="Methyl-accepting transducer" evidence="6">
    <location>
        <begin position="756"/>
        <end position="985"/>
    </location>
</feature>
<evidence type="ECO:0000256" key="5">
    <source>
        <dbReference type="SAM" id="MobiDB-lite"/>
    </source>
</evidence>
<accession>A0A1M5JXE9</accession>
<dbReference type="SMART" id="SM00283">
    <property type="entry name" value="MA"/>
    <property type="match status" value="1"/>
</dbReference>
<dbReference type="Proteomes" id="UP000199758">
    <property type="component" value="Unassembled WGS sequence"/>
</dbReference>
<dbReference type="Gene3D" id="6.10.340.10">
    <property type="match status" value="1"/>
</dbReference>
<evidence type="ECO:0000313" key="10">
    <source>
        <dbReference type="Proteomes" id="UP000199758"/>
    </source>
</evidence>
<dbReference type="SMART" id="SM00086">
    <property type="entry name" value="PAC"/>
    <property type="match status" value="1"/>
</dbReference>
<proteinExistence type="inferred from homology"/>
<dbReference type="CDD" id="cd11386">
    <property type="entry name" value="MCP_signal"/>
    <property type="match status" value="1"/>
</dbReference>
<dbReference type="InterPro" id="IPR000014">
    <property type="entry name" value="PAS"/>
</dbReference>
<evidence type="ECO:0000256" key="4">
    <source>
        <dbReference type="SAM" id="Coils"/>
    </source>
</evidence>
<feature type="domain" description="PAC" evidence="7">
    <location>
        <begin position="605"/>
        <end position="657"/>
    </location>
</feature>
<evidence type="ECO:0000259" key="6">
    <source>
        <dbReference type="PROSITE" id="PS50111"/>
    </source>
</evidence>
<dbReference type="InterPro" id="IPR004089">
    <property type="entry name" value="MCPsignal_dom"/>
</dbReference>
<dbReference type="FunFam" id="3.30.450.20:FF:000075">
    <property type="entry name" value="Methyl-accepting chemotaxis protein"/>
    <property type="match status" value="1"/>
</dbReference>
<dbReference type="GO" id="GO:0007165">
    <property type="term" value="P:signal transduction"/>
    <property type="evidence" value="ECO:0007669"/>
    <property type="project" value="UniProtKB-KW"/>
</dbReference>
<dbReference type="PANTHER" id="PTHR43531">
    <property type="entry name" value="PROTEIN ICFG"/>
    <property type="match status" value="1"/>
</dbReference>
<dbReference type="InterPro" id="IPR001610">
    <property type="entry name" value="PAC"/>
</dbReference>
<dbReference type="EMBL" id="FQWZ01000001">
    <property type="protein sequence ID" value="SHG44703.1"/>
    <property type="molecule type" value="Genomic_DNA"/>
</dbReference>
<dbReference type="RefSeq" id="WP_281249889.1">
    <property type="nucleotide sequence ID" value="NZ_FQWZ01000001.1"/>
</dbReference>
<dbReference type="Gene3D" id="1.20.120.1530">
    <property type="match status" value="1"/>
</dbReference>
<reference evidence="9 10" key="1">
    <citation type="submission" date="2016-11" db="EMBL/GenBank/DDBJ databases">
        <authorList>
            <person name="Jaros S."/>
            <person name="Januszkiewicz K."/>
            <person name="Wedrychowicz H."/>
        </authorList>
    </citation>
    <scope>NUCLEOTIDE SEQUENCE [LARGE SCALE GENOMIC DNA]</scope>
    <source>
        <strain evidence="9 10">CGMCC 1.7049</strain>
    </source>
</reference>
<dbReference type="InterPro" id="IPR035965">
    <property type="entry name" value="PAS-like_dom_sf"/>
</dbReference>
<comment type="similarity">
    <text evidence="2">Belongs to the methyl-accepting chemotaxis (MCP) protein family.</text>
</comment>
<evidence type="ECO:0000313" key="9">
    <source>
        <dbReference type="EMBL" id="SHG44703.1"/>
    </source>
</evidence>
<dbReference type="PANTHER" id="PTHR43531:SF14">
    <property type="entry name" value="METHYL-ACCEPTING CHEMOTAXIS PROTEIN I-RELATED"/>
    <property type="match status" value="1"/>
</dbReference>
<dbReference type="Pfam" id="PF08447">
    <property type="entry name" value="PAS_3"/>
    <property type="match status" value="1"/>
</dbReference>
<feature type="domain" description="HAMP" evidence="8">
    <location>
        <begin position="214"/>
        <end position="266"/>
    </location>
</feature>
<keyword evidence="1" id="KW-0488">Methylation</keyword>
<dbReference type="SUPFAM" id="SSF58104">
    <property type="entry name" value="Methyl-accepting chemotaxis protein (MCP) signaling domain"/>
    <property type="match status" value="1"/>
</dbReference>
<keyword evidence="3" id="KW-0807">Transducer</keyword>
<dbReference type="InterPro" id="IPR013655">
    <property type="entry name" value="PAS_fold_3"/>
</dbReference>
<keyword evidence="10" id="KW-1185">Reference proteome</keyword>
<dbReference type="GO" id="GO:0005886">
    <property type="term" value="C:plasma membrane"/>
    <property type="evidence" value="ECO:0007669"/>
    <property type="project" value="TreeGrafter"/>
</dbReference>
<dbReference type="InterPro" id="IPR003660">
    <property type="entry name" value="HAMP_dom"/>
</dbReference>
<evidence type="ECO:0000256" key="3">
    <source>
        <dbReference type="PROSITE-ProRule" id="PRU00284"/>
    </source>
</evidence>
<evidence type="ECO:0000259" key="7">
    <source>
        <dbReference type="PROSITE" id="PS50113"/>
    </source>
</evidence>